<reference evidence="2 3" key="1">
    <citation type="submission" date="2020-12" db="EMBL/GenBank/DDBJ databases">
        <title>Vagococcus allomyrinae sp. nov. and Enterococcus lavae sp. nov., isolated from the larvae of Allomyrina dichotoma.</title>
        <authorList>
            <person name="Lee S.D."/>
        </authorList>
    </citation>
    <scope>NUCLEOTIDE SEQUENCE [LARGE SCALE GENOMIC DNA]</scope>
    <source>
        <strain evidence="2 3">BWM-S5</strain>
    </source>
</reference>
<keyword evidence="1" id="KW-0812">Transmembrane</keyword>
<proteinExistence type="predicted"/>
<keyword evidence="1" id="KW-0472">Membrane</keyword>
<name>A0ABS4CHN3_9ENTE</name>
<keyword evidence="1" id="KW-1133">Transmembrane helix</keyword>
<evidence type="ECO:0000313" key="3">
    <source>
        <dbReference type="Proteomes" id="UP000673375"/>
    </source>
</evidence>
<dbReference type="Proteomes" id="UP000673375">
    <property type="component" value="Unassembled WGS sequence"/>
</dbReference>
<gene>
    <name evidence="2" type="ORF">I6N96_07230</name>
</gene>
<keyword evidence="3" id="KW-1185">Reference proteome</keyword>
<comment type="caution">
    <text evidence="2">The sequence shown here is derived from an EMBL/GenBank/DDBJ whole genome shotgun (WGS) entry which is preliminary data.</text>
</comment>
<dbReference type="InterPro" id="IPR021354">
    <property type="entry name" value="DUF2975"/>
</dbReference>
<feature type="transmembrane region" description="Helical" evidence="1">
    <location>
        <begin position="12"/>
        <end position="38"/>
    </location>
</feature>
<dbReference type="Pfam" id="PF11188">
    <property type="entry name" value="DUF2975"/>
    <property type="match status" value="1"/>
</dbReference>
<dbReference type="RefSeq" id="WP_209556895.1">
    <property type="nucleotide sequence ID" value="NZ_JAEDXU010000003.1"/>
</dbReference>
<feature type="transmembrane region" description="Helical" evidence="1">
    <location>
        <begin position="50"/>
        <end position="69"/>
    </location>
</feature>
<evidence type="ECO:0000256" key="1">
    <source>
        <dbReference type="SAM" id="Phobius"/>
    </source>
</evidence>
<accession>A0ABS4CHN3</accession>
<evidence type="ECO:0000313" key="2">
    <source>
        <dbReference type="EMBL" id="MBP1046071.1"/>
    </source>
</evidence>
<protein>
    <submittedName>
        <fullName evidence="2">DUF2975 domain-containing protein</fullName>
    </submittedName>
</protein>
<feature type="transmembrane region" description="Helical" evidence="1">
    <location>
        <begin position="112"/>
        <end position="131"/>
    </location>
</feature>
<sequence>MNWTGKQSTRLSAWCIYILAAMMIAAMIFMSSFIEVIVPLHAVAPTNKHLFIFTLESCLGVGLVILFLLHQLIQKIDNEETFTERNIKNLRLISWLCFLEAVILLASGSYYYPWLFVAGLAAFVGVIVRIIKNVFCQALLIKEENDFTI</sequence>
<organism evidence="2 3">
    <name type="scientific">Enterococcus larvae</name>
    <dbReference type="NCBI Taxonomy" id="2794352"/>
    <lineage>
        <taxon>Bacteria</taxon>
        <taxon>Bacillati</taxon>
        <taxon>Bacillota</taxon>
        <taxon>Bacilli</taxon>
        <taxon>Lactobacillales</taxon>
        <taxon>Enterococcaceae</taxon>
        <taxon>Enterococcus</taxon>
    </lineage>
</organism>
<dbReference type="EMBL" id="JAEDXU010000003">
    <property type="protein sequence ID" value="MBP1046071.1"/>
    <property type="molecule type" value="Genomic_DNA"/>
</dbReference>
<feature type="transmembrane region" description="Helical" evidence="1">
    <location>
        <begin position="90"/>
        <end position="106"/>
    </location>
</feature>